<proteinExistence type="predicted"/>
<feature type="compositionally biased region" description="Basic and acidic residues" evidence="2">
    <location>
        <begin position="1603"/>
        <end position="1635"/>
    </location>
</feature>
<feature type="region of interest" description="Disordered" evidence="2">
    <location>
        <begin position="848"/>
        <end position="901"/>
    </location>
</feature>
<feature type="compositionally biased region" description="Basic and acidic residues" evidence="2">
    <location>
        <begin position="1210"/>
        <end position="1223"/>
    </location>
</feature>
<feature type="compositionally biased region" description="Basic and acidic residues" evidence="2">
    <location>
        <begin position="1568"/>
        <end position="1589"/>
    </location>
</feature>
<feature type="compositionally biased region" description="Basic and acidic residues" evidence="2">
    <location>
        <begin position="1305"/>
        <end position="1321"/>
    </location>
</feature>
<feature type="compositionally biased region" description="Basic and acidic residues" evidence="2">
    <location>
        <begin position="1039"/>
        <end position="1051"/>
    </location>
</feature>
<feature type="compositionally biased region" description="Polar residues" evidence="2">
    <location>
        <begin position="880"/>
        <end position="891"/>
    </location>
</feature>
<protein>
    <submittedName>
        <fullName evidence="3">Uncharacterized protein</fullName>
    </submittedName>
</protein>
<feature type="region of interest" description="Disordered" evidence="2">
    <location>
        <begin position="1173"/>
        <end position="1196"/>
    </location>
</feature>
<feature type="compositionally biased region" description="Low complexity" evidence="2">
    <location>
        <begin position="1122"/>
        <end position="1133"/>
    </location>
</feature>
<evidence type="ECO:0000313" key="4">
    <source>
        <dbReference type="Proteomes" id="UP001153737"/>
    </source>
</evidence>
<reference evidence="3" key="1">
    <citation type="submission" date="2022-01" db="EMBL/GenBank/DDBJ databases">
        <authorList>
            <person name="King R."/>
        </authorList>
    </citation>
    <scope>NUCLEOTIDE SEQUENCE</scope>
</reference>
<reference evidence="3" key="2">
    <citation type="submission" date="2022-10" db="EMBL/GenBank/DDBJ databases">
        <authorList>
            <consortium name="ENA_rothamsted_submissions"/>
            <consortium name="culmorum"/>
            <person name="King R."/>
        </authorList>
    </citation>
    <scope>NUCLEOTIDE SEQUENCE</scope>
</reference>
<feature type="region of interest" description="Disordered" evidence="2">
    <location>
        <begin position="530"/>
        <end position="593"/>
    </location>
</feature>
<feature type="compositionally biased region" description="Pro residues" evidence="2">
    <location>
        <begin position="953"/>
        <end position="962"/>
    </location>
</feature>
<feature type="compositionally biased region" description="Basic and acidic residues" evidence="2">
    <location>
        <begin position="1332"/>
        <end position="1363"/>
    </location>
</feature>
<feature type="compositionally biased region" description="Basic and acidic residues" evidence="2">
    <location>
        <begin position="569"/>
        <end position="585"/>
    </location>
</feature>
<feature type="compositionally biased region" description="Basic and acidic residues" evidence="2">
    <location>
        <begin position="1437"/>
        <end position="1448"/>
    </location>
</feature>
<accession>A0A9P0DAA2</accession>
<feature type="region of interest" description="Disordered" evidence="2">
    <location>
        <begin position="192"/>
        <end position="211"/>
    </location>
</feature>
<feature type="compositionally biased region" description="Basic and acidic residues" evidence="2">
    <location>
        <begin position="616"/>
        <end position="629"/>
    </location>
</feature>
<keyword evidence="4" id="KW-1185">Reference proteome</keyword>
<feature type="region of interest" description="Disordered" evidence="2">
    <location>
        <begin position="1210"/>
        <end position="1589"/>
    </location>
</feature>
<evidence type="ECO:0000256" key="2">
    <source>
        <dbReference type="SAM" id="MobiDB-lite"/>
    </source>
</evidence>
<organism evidence="3 4">
    <name type="scientific">Phaedon cochleariae</name>
    <name type="common">Mustard beetle</name>
    <dbReference type="NCBI Taxonomy" id="80249"/>
    <lineage>
        <taxon>Eukaryota</taxon>
        <taxon>Metazoa</taxon>
        <taxon>Ecdysozoa</taxon>
        <taxon>Arthropoda</taxon>
        <taxon>Hexapoda</taxon>
        <taxon>Insecta</taxon>
        <taxon>Pterygota</taxon>
        <taxon>Neoptera</taxon>
        <taxon>Endopterygota</taxon>
        <taxon>Coleoptera</taxon>
        <taxon>Polyphaga</taxon>
        <taxon>Cucujiformia</taxon>
        <taxon>Chrysomeloidea</taxon>
        <taxon>Chrysomelidae</taxon>
        <taxon>Chrysomelinae</taxon>
        <taxon>Chrysomelini</taxon>
        <taxon>Phaedon</taxon>
    </lineage>
</organism>
<keyword evidence="1" id="KW-0175">Coiled coil</keyword>
<feature type="compositionally biased region" description="Polar residues" evidence="2">
    <location>
        <begin position="1449"/>
        <end position="1468"/>
    </location>
</feature>
<evidence type="ECO:0000256" key="1">
    <source>
        <dbReference type="SAM" id="Coils"/>
    </source>
</evidence>
<evidence type="ECO:0000313" key="3">
    <source>
        <dbReference type="EMBL" id="CAH1118372.1"/>
    </source>
</evidence>
<feature type="compositionally biased region" description="Polar residues" evidence="2">
    <location>
        <begin position="1278"/>
        <end position="1291"/>
    </location>
</feature>
<feature type="region of interest" description="Disordered" evidence="2">
    <location>
        <begin position="777"/>
        <end position="821"/>
    </location>
</feature>
<feature type="compositionally biased region" description="Basic and acidic residues" evidence="2">
    <location>
        <begin position="861"/>
        <end position="876"/>
    </location>
</feature>
<feature type="compositionally biased region" description="Basic and acidic residues" evidence="2">
    <location>
        <begin position="963"/>
        <end position="977"/>
    </location>
</feature>
<feature type="compositionally biased region" description="Basic and acidic residues" evidence="2">
    <location>
        <begin position="535"/>
        <end position="561"/>
    </location>
</feature>
<sequence length="1855" mass="210573">MNSMLINANLLKIPLQLSQRSPTSRHTLENLITLPKIANKIRIHVVRSFPKIKPIRYFSPFREKYLNPFITSYSLLEVSRLKKHHHPITNAQLNVQRNYCQKSIDKYNKFKQSDKSDHQKRDEVCGEDCITFEKEKIKKKHHESTKTKGISFNVNLNNIVNELSKKKDLQKLHEINKISNFIFKPIDCKACSSNKKKSSGKLTKSTDQKRSNSLFSVPQKVHPKYEMKREEFKKENYDETVNYNNSRTTELLSICLNKKYERKPNRSVVTLARKKSRARSDKKSQGPVPLVMLVKSNSGKTRALVDHYSNNIKYKVGTNEAFIKSTDTFLINNGSMKMNSIDLKRSRSEGDISKSNKLQKMFNEFSGKTEKDQLYQNKLKDNLAEVPKPVLAKAIYEMLKPLIEQEFLQYKEVKTAIHRLENNLETYFNQIIPNSHNINNSNIKENQFDLPEGKNKMIREPNTYINIADPSDQNYCKKDPTINNVISAPSMRNLEILDPIEYEIVIIAQNCGKKDGSQSKKDGTKKLKAQLCENNEEKPSDKGKKSDEQKKEDPCQKDKHQSKPANQLCDDKNKKTPVKADKQDNKTANPCVNKLKTASDTDKTCKKRPANQLCDEAKKKDPCQKDNKQDTSNNSKKQTKSDCTNDRRQQEHKKDPKQESKCQNEAKEDPCQKNNKQDPCKKAKQEIKSKKDSCQDENKQDPCKKAKQEKKCKDDNKKEPCKENNKQDPCGKSKQENKCDRKKDPCKKTNDETDDSCCLKAKKKGEDFCETDISKYKQKSPSNTKEDSCKDGTKRDPSSEQSSKNCKKEDDPCSRFKGIGPSEETCKKVECFNPMPCCEKASICQEPTLPSMKSKGPDGQSKTESHKPDICKRNPDDVSNCKQRSCTQKSMEPTEPPNCCKPLGRKGFYDKPCSDLPQTPKTKIDVKQVCCQEIISKEQEAAKALERKNAPARPKPLPPKVEPPPKCDPPSKTDTRYCTKPTIKAEVSVPKPEVKCTRMPAPAVPQNIVPKPVREPKQAPKDSWFPVKIRTKQAAPKPCESKPKKYTKTNEDTPLPPRSPKLTAQLPKQEPPKKNLLDNCKGLFSSICRVFCPSKNKPGKKGASSSVTNSNSMPELKGTFGGFSSSAPAGSSGNKPNKKPGTMTFAIYRKRNRYPWNTAPRWSIYQERFISKKSKEDSDPCKTKEAKDSEQDKPDSNKLQCICYEEIKKKQASKENSGDGKHGDRCKKKTDKQMTFKPTNHSKICQMESKKKSASKKCKSNSEKADQSKFKQCGELCKQNTGDNKSSGKANSSDTSTTKKSKNVCADKLKTSGTTTKDKPKSTCAETSSTTTKDKPKSTCAEKPKSASKDDTKERKTFKERCLSKSNSKNKSCSKKHEEFKEMCKPKSDSKQNDCTKEQEQSKQKSTSPKKDKYPWKKSDDKMDGDLCANESNITKKSMEDEKAKTKTENSGGKNQQGNLLKSEQDSSCFRDYNKNSEKGKKVEKRKSDVEAAPKPDCKRMKKEVNKEDDSKSSKNTKEGCKPKEEEQGKNMKKVCAQPKPCQNKGDEDQKKASQKISCQNKVKNIGKKSEDKKKCDDAKKKKTADKKESVCERMKETKKCDGKESFIPKKSESDKPKGICDKIREKKKSKEEMGKSISQKCTSSTGVTKVNSNKMGGIEDVELDGDKHDMFICKVKSLGKSEQLICSSKSDKPQKMEFNEKGVLRILKCRLTKDENGREVFVCKEIKPDKDKNEIIQEELQQMKDLLKQRSAPNLSQNQTIVSKKLICQEEPDGAKVCNIKDVKEIVEGGRSKKVYVKPAPKKCPFTYQDLLKKSEEIRKAASERTLEERNKKTKDVKRAASVPRVKPKKINDC</sequence>
<feature type="region of interest" description="Disordered" evidence="2">
    <location>
        <begin position="1824"/>
        <end position="1855"/>
    </location>
</feature>
<name>A0A9P0DAA2_PHACE</name>
<feature type="coiled-coil region" evidence="1">
    <location>
        <begin position="403"/>
        <end position="430"/>
    </location>
</feature>
<feature type="region of interest" description="Disordered" evidence="2">
    <location>
        <begin position="1603"/>
        <end position="1650"/>
    </location>
</feature>
<dbReference type="Proteomes" id="UP001153737">
    <property type="component" value="Chromosome 11"/>
</dbReference>
<feature type="region of interest" description="Disordered" evidence="2">
    <location>
        <begin position="1094"/>
        <end position="1150"/>
    </location>
</feature>
<feature type="compositionally biased region" description="Basic and acidic residues" evidence="2">
    <location>
        <begin position="1375"/>
        <end position="1425"/>
    </location>
</feature>
<dbReference type="EMBL" id="OU896717">
    <property type="protein sequence ID" value="CAH1118372.1"/>
    <property type="molecule type" value="Genomic_DNA"/>
</dbReference>
<gene>
    <name evidence="3" type="ORF">PHAECO_LOCUS2391</name>
</gene>
<feature type="compositionally biased region" description="Basic and acidic residues" evidence="2">
    <location>
        <begin position="639"/>
        <end position="751"/>
    </location>
</feature>
<feature type="compositionally biased region" description="Polar residues" evidence="2">
    <location>
        <begin position="1640"/>
        <end position="1650"/>
    </location>
</feature>
<feature type="compositionally biased region" description="Basic and acidic residues" evidence="2">
    <location>
        <begin position="1260"/>
        <end position="1269"/>
    </location>
</feature>
<feature type="compositionally biased region" description="Polar residues" evidence="2">
    <location>
        <begin position="1103"/>
        <end position="1113"/>
    </location>
</feature>
<feature type="compositionally biased region" description="Basic and acidic residues" evidence="2">
    <location>
        <begin position="1472"/>
        <end position="1530"/>
    </location>
</feature>
<feature type="region of interest" description="Disordered" evidence="2">
    <location>
        <begin position="616"/>
        <end position="755"/>
    </location>
</feature>
<feature type="region of interest" description="Disordered" evidence="2">
    <location>
        <begin position="942"/>
        <end position="1077"/>
    </location>
</feature>
<feature type="compositionally biased region" description="Basic and acidic residues" evidence="2">
    <location>
        <begin position="784"/>
        <end position="798"/>
    </location>
</feature>